<keyword evidence="7" id="KW-1185">Reference proteome</keyword>
<keyword evidence="1" id="KW-0479">Metal-binding</keyword>
<dbReference type="InterPro" id="IPR001841">
    <property type="entry name" value="Znf_RING"/>
</dbReference>
<dbReference type="InterPro" id="IPR013083">
    <property type="entry name" value="Znf_RING/FYVE/PHD"/>
</dbReference>
<evidence type="ECO:0000313" key="7">
    <source>
        <dbReference type="Proteomes" id="UP001049176"/>
    </source>
</evidence>
<dbReference type="InterPro" id="IPR017907">
    <property type="entry name" value="Znf_RING_CS"/>
</dbReference>
<evidence type="ECO:0000256" key="3">
    <source>
        <dbReference type="ARBA" id="ARBA00022833"/>
    </source>
</evidence>
<evidence type="ECO:0000313" key="6">
    <source>
        <dbReference type="EMBL" id="KAG7089043.1"/>
    </source>
</evidence>
<accession>A0A9P7UPA3</accession>
<evidence type="ECO:0000256" key="2">
    <source>
        <dbReference type="ARBA" id="ARBA00022771"/>
    </source>
</evidence>
<dbReference type="RefSeq" id="XP_043005513.1">
    <property type="nucleotide sequence ID" value="XM_043155731.1"/>
</dbReference>
<dbReference type="SUPFAM" id="SSF57850">
    <property type="entry name" value="RING/U-box"/>
    <property type="match status" value="1"/>
</dbReference>
<keyword evidence="2 4" id="KW-0863">Zinc-finger</keyword>
<evidence type="ECO:0000259" key="5">
    <source>
        <dbReference type="PROSITE" id="PS50089"/>
    </source>
</evidence>
<dbReference type="PROSITE" id="PS00518">
    <property type="entry name" value="ZF_RING_1"/>
    <property type="match status" value="1"/>
</dbReference>
<organism evidence="6 7">
    <name type="scientific">Marasmius oreades</name>
    <name type="common">fairy-ring Marasmius</name>
    <dbReference type="NCBI Taxonomy" id="181124"/>
    <lineage>
        <taxon>Eukaryota</taxon>
        <taxon>Fungi</taxon>
        <taxon>Dikarya</taxon>
        <taxon>Basidiomycota</taxon>
        <taxon>Agaricomycotina</taxon>
        <taxon>Agaricomycetes</taxon>
        <taxon>Agaricomycetidae</taxon>
        <taxon>Agaricales</taxon>
        <taxon>Marasmiineae</taxon>
        <taxon>Marasmiaceae</taxon>
        <taxon>Marasmius</taxon>
    </lineage>
</organism>
<dbReference type="EMBL" id="CM032187">
    <property type="protein sequence ID" value="KAG7089043.1"/>
    <property type="molecule type" value="Genomic_DNA"/>
</dbReference>
<sequence length="180" mass="20406">MIKAKDDEAVANAAVPMEVQEELRILRQLGTTVPLTNSIHRIQIETEEKLAFIKKVMPSIICDLCKKAVCKPHIIDCGHAYCADCLWDHVHELGPCYDGKPVQCPKTDCRMAILYGAWEDEVLEALSKGLAEKMKLARENRGCFVWFGGDPQASWVYHFRQQTRALRPVLEELTSKVPRV</sequence>
<name>A0A9P7UPA3_9AGAR</name>
<dbReference type="Gene3D" id="3.30.40.10">
    <property type="entry name" value="Zinc/RING finger domain, C3HC4 (zinc finger)"/>
    <property type="match status" value="1"/>
</dbReference>
<dbReference type="KEGG" id="more:E1B28_010753"/>
<dbReference type="PROSITE" id="PS50089">
    <property type="entry name" value="ZF_RING_2"/>
    <property type="match status" value="1"/>
</dbReference>
<keyword evidence="3" id="KW-0862">Zinc</keyword>
<feature type="domain" description="RING-type" evidence="5">
    <location>
        <begin position="62"/>
        <end position="105"/>
    </location>
</feature>
<comment type="caution">
    <text evidence="6">The sequence shown here is derived from an EMBL/GenBank/DDBJ whole genome shotgun (WGS) entry which is preliminary data.</text>
</comment>
<dbReference type="Proteomes" id="UP001049176">
    <property type="component" value="Chromosome 7"/>
</dbReference>
<protein>
    <recommendedName>
        <fullName evidence="5">RING-type domain-containing protein</fullName>
    </recommendedName>
</protein>
<dbReference type="AlphaFoldDB" id="A0A9P7UPA3"/>
<evidence type="ECO:0000256" key="1">
    <source>
        <dbReference type="ARBA" id="ARBA00022723"/>
    </source>
</evidence>
<proteinExistence type="predicted"/>
<evidence type="ECO:0000256" key="4">
    <source>
        <dbReference type="PROSITE-ProRule" id="PRU00175"/>
    </source>
</evidence>
<dbReference type="OrthoDB" id="3032522at2759"/>
<gene>
    <name evidence="6" type="ORF">E1B28_010753</name>
</gene>
<dbReference type="GeneID" id="66079828"/>
<dbReference type="GO" id="GO:0008270">
    <property type="term" value="F:zinc ion binding"/>
    <property type="evidence" value="ECO:0007669"/>
    <property type="project" value="UniProtKB-KW"/>
</dbReference>
<reference evidence="6" key="1">
    <citation type="journal article" date="2021" name="Genome Biol. Evol.">
        <title>The assembled and annotated genome of the fairy-ring fungus Marasmius oreades.</title>
        <authorList>
            <person name="Hiltunen M."/>
            <person name="Ament-Velasquez S.L."/>
            <person name="Johannesson H."/>
        </authorList>
    </citation>
    <scope>NUCLEOTIDE SEQUENCE</scope>
    <source>
        <strain evidence="6">03SP1</strain>
    </source>
</reference>